<feature type="region of interest" description="Disordered" evidence="1">
    <location>
        <begin position="1222"/>
        <end position="1244"/>
    </location>
</feature>
<evidence type="ECO:0000313" key="3">
    <source>
        <dbReference type="Proteomes" id="UP001642464"/>
    </source>
</evidence>
<protein>
    <submittedName>
        <fullName evidence="2">Uncharacterized protein</fullName>
    </submittedName>
</protein>
<feature type="region of interest" description="Disordered" evidence="1">
    <location>
        <begin position="1259"/>
        <end position="1313"/>
    </location>
</feature>
<evidence type="ECO:0000313" key="2">
    <source>
        <dbReference type="EMBL" id="CAK9029065.1"/>
    </source>
</evidence>
<sequence>MPLKRHWTQRSVPTLALRMAPQHAFLCSKGISKYIVLPDLPHRHKIGGSRSLFLNWQLLGLGKPPPCPLSSSFEDQKLEMNKAVAQQIGDVLKTFGKTLDVSDDFDLVEYGHVLQLVRVMNNMQEQLDPVYFHKACKDLQHRAAVTSLDGQVRRKLKYKVIWLLQVLLLADCLWNSAKLKAVVSKAIELVVPPLFIKVFREALRDSALLVPHKGTLSRWRLLLDGGFMLWCREKNKAGQYLRWMMTDSSTQHGRSFQLTTMLSLKAASAQRALLCAHEQIYLWYLGGTGGTLPQKFHAVLHSLFLEAGSSESDLARYSSEICSCTTDLGTEFALPFVLPMPVRAVFPWIQGSGQSDLLHIEPADDFQILAVAEDRCETVSFSSSLAFPGLLHVIHNAASEVLTVTEILDGEVDRLAKVCSLLSDKQTCDKLLETCFSSPVGQQLRYKLASFSCKVYRPRWGSVAYCCKALMDVKPVLLYGWSLQKYKGASNKVGPDLETANSAITSVFFWASVLVLDKLYELVRLCFAWAEGCPCHFGLDWSEVSKDVRQRWEACPMRGLRVPEICAGDFFAMFESLQNETTISLTVLLSDVSAIERGKLLQEFERGRSFLLHTFTLKLYAFTVPPLVVSAVAHHSKMVAQDTLRKCLECSDPHCKIQRLQSEPLRSQAEAFLEGTELVELPELSIFISHFRFCHAVERRVEGGHARVLRRGRGATQHTEAFDSLALRVSEISDFLDSDPAFLEVLAEFVDGARSPKQLAEKLGFGNHPAWNVQKHPWDKLYRQIVYRADKATLYHVPPPCIALLGHEKQPAKGQNLEQGAIADRDVGAHYLAVLRDSALCFFHDQMKDLESASDFRIYSCTAPPPAATMSLLDRLKQQTPSEQCRLPLPLPSWVGDDCKFWFSIVDTAPYRSKRARAGYLTHTDLAISVHQCLHCDENTAYVLSTPVNLDSTHSGSVPVEQLPLVLTTHMFGLEALQKSVCWEVSPEAYYAVELGNGPAAFDRVASGLLELLLTAKSYQVDEKDPLVHLSHLHTWKELGYVEACANSVGATVWSMSDLGRASVKSCWKLLKRRPLLTVRDGPLEDLSRYELLCHLERLGWRMQTASSGRHLVPFTAGDSQPLVWYMKRGKDANAIPLSYLRLLLTAEDHRLQIPHLAQASKYKQLLNKDSDQVPAIAPAKRKQCLQIEGDDWGLLVCQPEPKKQRKRATREDASVERVLALLDEPDDFPGNEEDCCSDEVSGSELDIAPAPQTEAFSHATENHAAPQNPTSSTSSSTSSSSSESSSSSSSKEPNVACAKASAKPPKPTLPEARVKAKQVAPHQKTFSADSWGLCLLTPRYKNKVLSGLQMRCTRPEHNVSKRCTKELSFGVAGDQQTCRRMLKAWIVFGASVDTRDLHMFQCWKLIQQMKSENGRPQEDALDQNIVSDWSDYDAYRDFGSAPRPHLEQEEVGEGLLGPAAEGVPQPVHQQMEQFALQGLIPTTTPVQRSRNKFTGGTTYGVPSWLADARKYGYIHPNLPPPKGCVWRFSNGNTWTLCSKGG</sequence>
<gene>
    <name evidence="2" type="ORF">SCF082_LOCUS18632</name>
</gene>
<dbReference type="Proteomes" id="UP001642464">
    <property type="component" value="Unassembled WGS sequence"/>
</dbReference>
<evidence type="ECO:0000256" key="1">
    <source>
        <dbReference type="SAM" id="MobiDB-lite"/>
    </source>
</evidence>
<keyword evidence="3" id="KW-1185">Reference proteome</keyword>
<proteinExistence type="predicted"/>
<name>A0ABP0KQD2_9DINO</name>
<dbReference type="EMBL" id="CAXAMM010012525">
    <property type="protein sequence ID" value="CAK9029065.1"/>
    <property type="molecule type" value="Genomic_DNA"/>
</dbReference>
<feature type="compositionally biased region" description="Low complexity" evidence="1">
    <location>
        <begin position="1271"/>
        <end position="1291"/>
    </location>
</feature>
<comment type="caution">
    <text evidence="2">The sequence shown here is derived from an EMBL/GenBank/DDBJ whole genome shotgun (WGS) entry which is preliminary data.</text>
</comment>
<organism evidence="2 3">
    <name type="scientific">Durusdinium trenchii</name>
    <dbReference type="NCBI Taxonomy" id="1381693"/>
    <lineage>
        <taxon>Eukaryota</taxon>
        <taxon>Sar</taxon>
        <taxon>Alveolata</taxon>
        <taxon>Dinophyceae</taxon>
        <taxon>Suessiales</taxon>
        <taxon>Symbiodiniaceae</taxon>
        <taxon>Durusdinium</taxon>
    </lineage>
</organism>
<feature type="compositionally biased region" description="Acidic residues" evidence="1">
    <location>
        <begin position="1224"/>
        <end position="1238"/>
    </location>
</feature>
<accession>A0ABP0KQD2</accession>
<reference evidence="2 3" key="1">
    <citation type="submission" date="2024-02" db="EMBL/GenBank/DDBJ databases">
        <authorList>
            <person name="Chen Y."/>
            <person name="Shah S."/>
            <person name="Dougan E. K."/>
            <person name="Thang M."/>
            <person name="Chan C."/>
        </authorList>
    </citation>
    <scope>NUCLEOTIDE SEQUENCE [LARGE SCALE GENOMIC DNA]</scope>
</reference>